<name>A0AAV7H7A9_DENCH</name>
<gene>
    <name evidence="1" type="ORF">IEQ34_007982</name>
</gene>
<sequence length="89" mass="10076">MYQLNGSIMSGRRGTVAYCCRVPSTSPSPWPPISRRQFAAAVFKGNWNIIRCRGYKASALTPKKNEVPVLSEVKKRKRISCFSRLTRGR</sequence>
<keyword evidence="2" id="KW-1185">Reference proteome</keyword>
<evidence type="ECO:0000313" key="1">
    <source>
        <dbReference type="EMBL" id="KAH0463400.1"/>
    </source>
</evidence>
<dbReference type="EMBL" id="JAGFBR010000008">
    <property type="protein sequence ID" value="KAH0463400.1"/>
    <property type="molecule type" value="Genomic_DNA"/>
</dbReference>
<proteinExistence type="predicted"/>
<dbReference type="AlphaFoldDB" id="A0AAV7H7A9"/>
<accession>A0AAV7H7A9</accession>
<evidence type="ECO:0000313" key="2">
    <source>
        <dbReference type="Proteomes" id="UP000775213"/>
    </source>
</evidence>
<organism evidence="1 2">
    <name type="scientific">Dendrobium chrysotoxum</name>
    <name type="common">Orchid</name>
    <dbReference type="NCBI Taxonomy" id="161865"/>
    <lineage>
        <taxon>Eukaryota</taxon>
        <taxon>Viridiplantae</taxon>
        <taxon>Streptophyta</taxon>
        <taxon>Embryophyta</taxon>
        <taxon>Tracheophyta</taxon>
        <taxon>Spermatophyta</taxon>
        <taxon>Magnoliopsida</taxon>
        <taxon>Liliopsida</taxon>
        <taxon>Asparagales</taxon>
        <taxon>Orchidaceae</taxon>
        <taxon>Epidendroideae</taxon>
        <taxon>Malaxideae</taxon>
        <taxon>Dendrobiinae</taxon>
        <taxon>Dendrobium</taxon>
    </lineage>
</organism>
<protein>
    <submittedName>
        <fullName evidence="1">Uncharacterized protein</fullName>
    </submittedName>
</protein>
<dbReference type="Proteomes" id="UP000775213">
    <property type="component" value="Unassembled WGS sequence"/>
</dbReference>
<reference evidence="1 2" key="1">
    <citation type="journal article" date="2021" name="Hortic Res">
        <title>Chromosome-scale assembly of the Dendrobium chrysotoxum genome enhances the understanding of orchid evolution.</title>
        <authorList>
            <person name="Zhang Y."/>
            <person name="Zhang G.Q."/>
            <person name="Zhang D."/>
            <person name="Liu X.D."/>
            <person name="Xu X.Y."/>
            <person name="Sun W.H."/>
            <person name="Yu X."/>
            <person name="Zhu X."/>
            <person name="Wang Z.W."/>
            <person name="Zhao X."/>
            <person name="Zhong W.Y."/>
            <person name="Chen H."/>
            <person name="Yin W.L."/>
            <person name="Huang T."/>
            <person name="Niu S.C."/>
            <person name="Liu Z.J."/>
        </authorList>
    </citation>
    <scope>NUCLEOTIDE SEQUENCE [LARGE SCALE GENOMIC DNA]</scope>
    <source>
        <strain evidence="1">Lindl</strain>
    </source>
</reference>
<comment type="caution">
    <text evidence="1">The sequence shown here is derived from an EMBL/GenBank/DDBJ whole genome shotgun (WGS) entry which is preliminary data.</text>
</comment>